<reference evidence="1 2" key="1">
    <citation type="submission" date="2024-02" db="EMBL/GenBank/DDBJ databases">
        <title>Bacteria isolated from the canopy kelp, Nereocystis luetkeana.</title>
        <authorList>
            <person name="Pfister C.A."/>
            <person name="Younker I.T."/>
            <person name="Light S.H."/>
        </authorList>
    </citation>
    <scope>NUCLEOTIDE SEQUENCE [LARGE SCALE GENOMIC DNA]</scope>
    <source>
        <strain evidence="1 2">TI.1.05</strain>
    </source>
</reference>
<evidence type="ECO:0000313" key="1">
    <source>
        <dbReference type="EMBL" id="MEL0630370.1"/>
    </source>
</evidence>
<sequence>MQQNQFNDNDINVDNLYATPVKRKPKPRKWREIEDIKAQLSLAKELREIDASFSVSQTELI</sequence>
<dbReference type="RefSeq" id="WP_341598499.1">
    <property type="nucleotide sequence ID" value="NZ_JBAKAZ010000052.1"/>
</dbReference>
<keyword evidence="2" id="KW-1185">Reference proteome</keyword>
<dbReference type="Pfam" id="PF12065">
    <property type="entry name" value="DUF3545"/>
    <property type="match status" value="1"/>
</dbReference>
<organism evidence="1 2">
    <name type="scientific">Psychromonas aquatilis</name>
    <dbReference type="NCBI Taxonomy" id="2005072"/>
    <lineage>
        <taxon>Bacteria</taxon>
        <taxon>Pseudomonadati</taxon>
        <taxon>Pseudomonadota</taxon>
        <taxon>Gammaproteobacteria</taxon>
        <taxon>Alteromonadales</taxon>
        <taxon>Psychromonadaceae</taxon>
        <taxon>Psychromonas</taxon>
    </lineage>
</organism>
<protein>
    <submittedName>
        <fullName evidence="1">DUF3545 family protein</fullName>
    </submittedName>
</protein>
<dbReference type="EMBL" id="JBAKAZ010000052">
    <property type="protein sequence ID" value="MEL0630370.1"/>
    <property type="molecule type" value="Genomic_DNA"/>
</dbReference>
<comment type="caution">
    <text evidence="1">The sequence shown here is derived from an EMBL/GenBank/DDBJ whole genome shotgun (WGS) entry which is preliminary data.</text>
</comment>
<accession>A0ABU9GSR4</accession>
<name>A0ABU9GSR4_9GAMM</name>
<gene>
    <name evidence="1" type="ORF">V6256_12205</name>
</gene>
<proteinExistence type="predicted"/>
<dbReference type="InterPro" id="IPR021932">
    <property type="entry name" value="DUF3545"/>
</dbReference>
<evidence type="ECO:0000313" key="2">
    <source>
        <dbReference type="Proteomes" id="UP001369082"/>
    </source>
</evidence>
<dbReference type="Proteomes" id="UP001369082">
    <property type="component" value="Unassembled WGS sequence"/>
</dbReference>